<dbReference type="EMBL" id="SWLB01000018">
    <property type="protein sequence ID" value="KAF3326437.1"/>
    <property type="molecule type" value="Genomic_DNA"/>
</dbReference>
<organism evidence="1 2">
    <name type="scientific">Carex littledalei</name>
    <dbReference type="NCBI Taxonomy" id="544730"/>
    <lineage>
        <taxon>Eukaryota</taxon>
        <taxon>Viridiplantae</taxon>
        <taxon>Streptophyta</taxon>
        <taxon>Embryophyta</taxon>
        <taxon>Tracheophyta</taxon>
        <taxon>Spermatophyta</taxon>
        <taxon>Magnoliopsida</taxon>
        <taxon>Liliopsida</taxon>
        <taxon>Poales</taxon>
        <taxon>Cyperaceae</taxon>
        <taxon>Cyperoideae</taxon>
        <taxon>Cariceae</taxon>
        <taxon>Carex</taxon>
        <taxon>Carex subgen. Euthyceras</taxon>
    </lineage>
</organism>
<gene>
    <name evidence="1" type="ORF">FCM35_KLT08067</name>
</gene>
<protein>
    <submittedName>
        <fullName evidence="1">Uncharacterized protein</fullName>
    </submittedName>
</protein>
<dbReference type="AlphaFoldDB" id="A0A833QRD1"/>
<accession>A0A833QRD1</accession>
<dbReference type="OrthoDB" id="783770at2759"/>
<sequence length="70" mass="7907">MTFPSMFKLRVANSTPMVDFDSRLNSFFVNRESRLDLPTPESPICTQTALLPSLLWFDQQGDCCTASAFL</sequence>
<dbReference type="Proteomes" id="UP000623129">
    <property type="component" value="Unassembled WGS sequence"/>
</dbReference>
<keyword evidence="2" id="KW-1185">Reference proteome</keyword>
<evidence type="ECO:0000313" key="2">
    <source>
        <dbReference type="Proteomes" id="UP000623129"/>
    </source>
</evidence>
<reference evidence="1" key="1">
    <citation type="submission" date="2020-01" db="EMBL/GenBank/DDBJ databases">
        <title>Genome sequence of Kobresia littledalei, the first chromosome-level genome in the family Cyperaceae.</title>
        <authorList>
            <person name="Qu G."/>
        </authorList>
    </citation>
    <scope>NUCLEOTIDE SEQUENCE</scope>
    <source>
        <strain evidence="1">C.B.Clarke</strain>
        <tissue evidence="1">Leaf</tissue>
    </source>
</reference>
<comment type="caution">
    <text evidence="1">The sequence shown here is derived from an EMBL/GenBank/DDBJ whole genome shotgun (WGS) entry which is preliminary data.</text>
</comment>
<proteinExistence type="predicted"/>
<evidence type="ECO:0000313" key="1">
    <source>
        <dbReference type="EMBL" id="KAF3326437.1"/>
    </source>
</evidence>
<name>A0A833QRD1_9POAL</name>